<evidence type="ECO:0000313" key="4">
    <source>
        <dbReference type="EMBL" id="BCQ34642.1"/>
    </source>
</evidence>
<dbReference type="Proteomes" id="UP000677515">
    <property type="component" value="Chromosome"/>
</dbReference>
<organism evidence="4 5">
    <name type="scientific">Erwinia rhapontici</name>
    <name type="common">Pectobacterium rhapontici</name>
    <dbReference type="NCBI Taxonomy" id="55212"/>
    <lineage>
        <taxon>Bacteria</taxon>
        <taxon>Pseudomonadati</taxon>
        <taxon>Pseudomonadota</taxon>
        <taxon>Gammaproteobacteria</taxon>
        <taxon>Enterobacterales</taxon>
        <taxon>Erwiniaceae</taxon>
        <taxon>Erwinia</taxon>
    </lineage>
</organism>
<dbReference type="Gene3D" id="1.10.1200.10">
    <property type="entry name" value="ACP-like"/>
    <property type="match status" value="1"/>
</dbReference>
<evidence type="ECO:0000259" key="3">
    <source>
        <dbReference type="PROSITE" id="PS50075"/>
    </source>
</evidence>
<evidence type="ECO:0000256" key="1">
    <source>
        <dbReference type="ARBA" id="ARBA00022450"/>
    </source>
</evidence>
<dbReference type="InterPro" id="IPR009081">
    <property type="entry name" value="PP-bd_ACP"/>
</dbReference>
<keyword evidence="5" id="KW-1185">Reference proteome</keyword>
<name>A0ABN6DNI5_ERWRD</name>
<sequence length="86" mass="9869">MINHDAVMNYIIQCLQNMVASDVEIHPDSNLIDELGLESIKVMDLLMMLEDRFDIPIPINILLDVRTPEQLRDALLPHLEKTYGPL</sequence>
<feature type="domain" description="Carrier" evidence="3">
    <location>
        <begin position="3"/>
        <end position="79"/>
    </location>
</feature>
<gene>
    <name evidence="4" type="ORF">ERHA53_19850</name>
</gene>
<proteinExistence type="predicted"/>
<evidence type="ECO:0000256" key="2">
    <source>
        <dbReference type="ARBA" id="ARBA00022553"/>
    </source>
</evidence>
<dbReference type="RefSeq" id="WP_133843445.1">
    <property type="nucleotide sequence ID" value="NZ_AP024329.1"/>
</dbReference>
<dbReference type="InterPro" id="IPR006162">
    <property type="entry name" value="Ppantetheine_attach_site"/>
</dbReference>
<dbReference type="Pfam" id="PF00550">
    <property type="entry name" value="PP-binding"/>
    <property type="match status" value="1"/>
</dbReference>
<keyword evidence="1" id="KW-0596">Phosphopantetheine</keyword>
<dbReference type="PROSITE" id="PS00012">
    <property type="entry name" value="PHOSPHOPANTETHEINE"/>
    <property type="match status" value="1"/>
</dbReference>
<reference evidence="4 5" key="1">
    <citation type="submission" date="2021-01" db="EMBL/GenBank/DDBJ databases">
        <title>Complete genome sequence of Erwinia rhapontici MAFF 311153.</title>
        <authorList>
            <person name="Morohoshi T."/>
            <person name="Someya N."/>
        </authorList>
    </citation>
    <scope>NUCLEOTIDE SEQUENCE [LARGE SCALE GENOMIC DNA]</scope>
    <source>
        <strain evidence="4 5">MAFF 311153</strain>
    </source>
</reference>
<keyword evidence="2" id="KW-0597">Phosphoprotein</keyword>
<dbReference type="PROSITE" id="PS50075">
    <property type="entry name" value="CARRIER"/>
    <property type="match status" value="1"/>
</dbReference>
<accession>A0ABN6DNI5</accession>
<dbReference type="SUPFAM" id="SSF47336">
    <property type="entry name" value="ACP-like"/>
    <property type="match status" value="1"/>
</dbReference>
<dbReference type="GeneID" id="99866289"/>
<dbReference type="EMBL" id="AP024329">
    <property type="protein sequence ID" value="BCQ34642.1"/>
    <property type="molecule type" value="Genomic_DNA"/>
</dbReference>
<dbReference type="InterPro" id="IPR036736">
    <property type="entry name" value="ACP-like_sf"/>
</dbReference>
<evidence type="ECO:0000313" key="5">
    <source>
        <dbReference type="Proteomes" id="UP000677515"/>
    </source>
</evidence>
<protein>
    <recommendedName>
        <fullName evidence="3">Carrier domain-containing protein</fullName>
    </recommendedName>
</protein>